<organism evidence="2">
    <name type="scientific">Microbacterium phage Sunny</name>
    <dbReference type="NCBI Taxonomy" id="3144828"/>
    <lineage>
        <taxon>Viruses</taxon>
    </lineage>
</organism>
<dbReference type="EMBL" id="PP763432">
    <property type="protein sequence ID" value="XBN42219.1"/>
    <property type="molecule type" value="Genomic_DNA"/>
</dbReference>
<keyword evidence="1" id="KW-0812">Transmembrane</keyword>
<evidence type="ECO:0000313" key="2">
    <source>
        <dbReference type="EMBL" id="XBN42219.1"/>
    </source>
</evidence>
<accession>A0AAU7J8J0</accession>
<name>A0AAU7J8J0_9VIRU</name>
<evidence type="ECO:0000256" key="1">
    <source>
        <dbReference type="SAM" id="Phobius"/>
    </source>
</evidence>
<protein>
    <recommendedName>
        <fullName evidence="3">Minor tail protein</fullName>
    </recommendedName>
</protein>
<keyword evidence="1" id="KW-1133">Transmembrane helix</keyword>
<evidence type="ECO:0008006" key="3">
    <source>
        <dbReference type="Google" id="ProtNLM"/>
    </source>
</evidence>
<reference evidence="2" key="1">
    <citation type="submission" date="2024-05" db="EMBL/GenBank/DDBJ databases">
        <title>Complete genome sequence of bacteriophages Merry and Sunny infecting Microbacterium sp. isolated from an alkaline commercial outdoor algal pond.</title>
        <authorList>
            <person name="Levesque A.V."/>
            <person name="Rabines A.J."/>
            <person name="Alrubaiaan E."/>
            <person name="Oliver A."/>
            <person name="Allen E.E."/>
            <person name="Hazlebeck D."/>
            <person name="Pinowska A."/>
            <person name="Traller J.C."/>
            <person name="Zeigler Allen L."/>
        </authorList>
    </citation>
    <scope>NUCLEOTIDE SEQUENCE</scope>
</reference>
<keyword evidence="1" id="KW-0472">Membrane</keyword>
<proteinExistence type="predicted"/>
<sequence length="37" mass="4294">MIDPTPLLYWLLMGLFLAGLLHLRHIATRKARHDRPG</sequence>
<feature type="transmembrane region" description="Helical" evidence="1">
    <location>
        <begin position="6"/>
        <end position="23"/>
    </location>
</feature>